<dbReference type="InterPro" id="IPR050182">
    <property type="entry name" value="Cytochrome_P450_fam2"/>
</dbReference>
<evidence type="ECO:0000256" key="2">
    <source>
        <dbReference type="ARBA" id="ARBA00022723"/>
    </source>
</evidence>
<comment type="cofactor">
    <cofactor evidence="5">
        <name>heme</name>
        <dbReference type="ChEBI" id="CHEBI:30413"/>
    </cofactor>
</comment>
<protein>
    <submittedName>
        <fullName evidence="7">Uncharacterized protein</fullName>
    </submittedName>
</protein>
<evidence type="ECO:0000256" key="5">
    <source>
        <dbReference type="PIRSR" id="PIRSR602401-1"/>
    </source>
</evidence>
<comment type="similarity">
    <text evidence="1 6">Belongs to the cytochrome P450 family.</text>
</comment>
<dbReference type="Pfam" id="PF00067">
    <property type="entry name" value="p450"/>
    <property type="match status" value="1"/>
</dbReference>
<name>A0A3P6NEA0_ANISI</name>
<dbReference type="GO" id="GO:0020037">
    <property type="term" value="F:heme binding"/>
    <property type="evidence" value="ECO:0007669"/>
    <property type="project" value="InterPro"/>
</dbReference>
<keyword evidence="5 6" id="KW-0349">Heme</keyword>
<dbReference type="PROSITE" id="PS00086">
    <property type="entry name" value="CYTOCHROME_P450"/>
    <property type="match status" value="1"/>
</dbReference>
<keyword evidence="2 5" id="KW-0479">Metal-binding</keyword>
<evidence type="ECO:0000256" key="3">
    <source>
        <dbReference type="ARBA" id="ARBA00023004"/>
    </source>
</evidence>
<keyword evidence="8" id="KW-1185">Reference proteome</keyword>
<keyword evidence="3 5" id="KW-0408">Iron</keyword>
<dbReference type="AlphaFoldDB" id="A0A3P6NEA0"/>
<evidence type="ECO:0000256" key="1">
    <source>
        <dbReference type="ARBA" id="ARBA00010617"/>
    </source>
</evidence>
<reference evidence="7 8" key="1">
    <citation type="submission" date="2018-11" db="EMBL/GenBank/DDBJ databases">
        <authorList>
            <consortium name="Pathogen Informatics"/>
        </authorList>
    </citation>
    <scope>NUCLEOTIDE SEQUENCE [LARGE SCALE GENOMIC DNA]</scope>
</reference>
<evidence type="ECO:0000256" key="6">
    <source>
        <dbReference type="RuleBase" id="RU000461"/>
    </source>
</evidence>
<dbReference type="InterPro" id="IPR017972">
    <property type="entry name" value="Cyt_P450_CS"/>
</dbReference>
<dbReference type="InterPro" id="IPR002401">
    <property type="entry name" value="Cyt_P450_E_grp-I"/>
</dbReference>
<keyword evidence="4 6" id="KW-0503">Monooxygenase</keyword>
<dbReference type="GO" id="GO:0005506">
    <property type="term" value="F:iron ion binding"/>
    <property type="evidence" value="ECO:0007669"/>
    <property type="project" value="InterPro"/>
</dbReference>
<evidence type="ECO:0000313" key="8">
    <source>
        <dbReference type="Proteomes" id="UP000267096"/>
    </source>
</evidence>
<organism evidence="7 8">
    <name type="scientific">Anisakis simplex</name>
    <name type="common">Herring worm</name>
    <dbReference type="NCBI Taxonomy" id="6269"/>
    <lineage>
        <taxon>Eukaryota</taxon>
        <taxon>Metazoa</taxon>
        <taxon>Ecdysozoa</taxon>
        <taxon>Nematoda</taxon>
        <taxon>Chromadorea</taxon>
        <taxon>Rhabditida</taxon>
        <taxon>Spirurina</taxon>
        <taxon>Ascaridomorpha</taxon>
        <taxon>Ascaridoidea</taxon>
        <taxon>Anisakidae</taxon>
        <taxon>Anisakis</taxon>
        <taxon>Anisakis simplex complex</taxon>
    </lineage>
</organism>
<feature type="binding site" description="axial binding residue" evidence="5">
    <location>
        <position position="56"/>
    </location>
    <ligand>
        <name>heme</name>
        <dbReference type="ChEBI" id="CHEBI:30413"/>
    </ligand>
    <ligandPart>
        <name>Fe</name>
        <dbReference type="ChEBI" id="CHEBI:18248"/>
    </ligandPart>
</feature>
<evidence type="ECO:0000313" key="7">
    <source>
        <dbReference type="EMBL" id="VDK19997.1"/>
    </source>
</evidence>
<evidence type="ECO:0000256" key="4">
    <source>
        <dbReference type="ARBA" id="ARBA00023033"/>
    </source>
</evidence>
<dbReference type="PANTHER" id="PTHR24300">
    <property type="entry name" value="CYTOCHROME P450 508A4-RELATED"/>
    <property type="match status" value="1"/>
</dbReference>
<dbReference type="PANTHER" id="PTHR24300:SF375">
    <property type="entry name" value="CYTOCHROME P450 FAMILY"/>
    <property type="match status" value="1"/>
</dbReference>
<gene>
    <name evidence="7" type="ORF">ASIM_LOCUS2468</name>
</gene>
<dbReference type="Gene3D" id="1.10.630.10">
    <property type="entry name" value="Cytochrome P450"/>
    <property type="match status" value="1"/>
</dbReference>
<dbReference type="GO" id="GO:0006082">
    <property type="term" value="P:organic acid metabolic process"/>
    <property type="evidence" value="ECO:0007669"/>
    <property type="project" value="TreeGrafter"/>
</dbReference>
<dbReference type="GO" id="GO:0016712">
    <property type="term" value="F:oxidoreductase activity, acting on paired donors, with incorporation or reduction of molecular oxygen, reduced flavin or flavoprotein as one donor, and incorporation of one atom of oxygen"/>
    <property type="evidence" value="ECO:0007669"/>
    <property type="project" value="TreeGrafter"/>
</dbReference>
<dbReference type="GO" id="GO:0005737">
    <property type="term" value="C:cytoplasm"/>
    <property type="evidence" value="ECO:0007669"/>
    <property type="project" value="TreeGrafter"/>
</dbReference>
<dbReference type="InterPro" id="IPR001128">
    <property type="entry name" value="Cyt_P450"/>
</dbReference>
<dbReference type="PRINTS" id="PR00463">
    <property type="entry name" value="EP450I"/>
</dbReference>
<dbReference type="InterPro" id="IPR036396">
    <property type="entry name" value="Cyt_P450_sf"/>
</dbReference>
<dbReference type="SUPFAM" id="SSF48264">
    <property type="entry name" value="Cytochrome P450"/>
    <property type="match status" value="1"/>
</dbReference>
<dbReference type="GO" id="GO:0006805">
    <property type="term" value="P:xenobiotic metabolic process"/>
    <property type="evidence" value="ECO:0007669"/>
    <property type="project" value="TreeGrafter"/>
</dbReference>
<dbReference type="Proteomes" id="UP000267096">
    <property type="component" value="Unassembled WGS sequence"/>
</dbReference>
<keyword evidence="6" id="KW-0560">Oxidoreductase</keyword>
<dbReference type="EMBL" id="UYRR01003327">
    <property type="protein sequence ID" value="VDK19997.1"/>
    <property type="molecule type" value="Genomic_DNA"/>
</dbReference>
<sequence>MFQGTSIMPQMGVAIHFNEEYFENAEEFDVNRFLTEDGKLKVYAHFNPFGFGKRSCLGEGLARMELFIILVSLIQNFKFLPAYGYPDKHLVMW</sequence>
<proteinExistence type="inferred from homology"/>
<accession>A0A3P6NEA0</accession>
<dbReference type="OrthoDB" id="2789670at2759"/>